<dbReference type="PANTHER" id="PTHR47151:SF2">
    <property type="entry name" value="AMINO ACID BINDING PROTEIN"/>
    <property type="match status" value="1"/>
</dbReference>
<accession>A0A1V1NV66</accession>
<organism evidence="5 6">
    <name type="scientific">Candidatus Magnetoglobus multicellularis str. Araruama</name>
    <dbReference type="NCBI Taxonomy" id="890399"/>
    <lineage>
        <taxon>Bacteria</taxon>
        <taxon>Pseudomonadati</taxon>
        <taxon>Thermodesulfobacteriota</taxon>
        <taxon>Desulfobacteria</taxon>
        <taxon>Desulfobacterales</taxon>
        <taxon>Desulfobacteraceae</taxon>
        <taxon>Candidatus Magnetoglobus</taxon>
    </lineage>
</organism>
<dbReference type="PANTHER" id="PTHR47151">
    <property type="entry name" value="LEU/ILE/VAL-BINDING ABC TRANSPORTER SUBUNIT"/>
    <property type="match status" value="1"/>
</dbReference>
<dbReference type="InterPro" id="IPR028082">
    <property type="entry name" value="Peripla_BP_I"/>
</dbReference>
<evidence type="ECO:0000256" key="1">
    <source>
        <dbReference type="ARBA" id="ARBA00010062"/>
    </source>
</evidence>
<comment type="caution">
    <text evidence="5">The sequence shown here is derived from an EMBL/GenBank/DDBJ whole genome shotgun (WGS) entry which is preliminary data.</text>
</comment>
<sequence>MNTTYFVKTIIQLLMIIALPSTVFAQNTIDIGVVAPINTAYGKAMVSGIELYKEQVNQDGGILGKKVVLRVKDDHNHKREAVVAAKALADSQNILMIIGHYFSSTSIAAGAIYKKFEIPAITASATSTRVTHHNDWYFSIVANNRYLANYLINYLHHHLHLKNILIIYTSDEYGNNIAEILEPSLNTLNIQLDGKIEIAPYYTKTRISLNSDFNRL</sequence>
<evidence type="ECO:0000313" key="5">
    <source>
        <dbReference type="EMBL" id="ETR66455.1"/>
    </source>
</evidence>
<evidence type="ECO:0000313" key="6">
    <source>
        <dbReference type="Proteomes" id="UP000189670"/>
    </source>
</evidence>
<dbReference type="SUPFAM" id="SSF53822">
    <property type="entry name" value="Periplasmic binding protein-like I"/>
    <property type="match status" value="1"/>
</dbReference>
<dbReference type="Pfam" id="PF13458">
    <property type="entry name" value="Peripla_BP_6"/>
    <property type="match status" value="1"/>
</dbReference>
<dbReference type="Gene3D" id="3.40.50.2300">
    <property type="match status" value="2"/>
</dbReference>
<dbReference type="EMBL" id="ATBP01001972">
    <property type="protein sequence ID" value="ETR66455.1"/>
    <property type="molecule type" value="Genomic_DNA"/>
</dbReference>
<dbReference type="Proteomes" id="UP000189670">
    <property type="component" value="Unassembled WGS sequence"/>
</dbReference>
<dbReference type="AlphaFoldDB" id="A0A1V1NV66"/>
<proteinExistence type="inferred from homology"/>
<comment type="similarity">
    <text evidence="1">Belongs to the leucine-binding protein family.</text>
</comment>
<keyword evidence="2 3" id="KW-0732">Signal</keyword>
<protein>
    <submittedName>
        <fullName evidence="5">Branched-chain amino acid transport system substrate-binding protein</fullName>
    </submittedName>
</protein>
<gene>
    <name evidence="5" type="ORF">OMM_05641</name>
</gene>
<dbReference type="InterPro" id="IPR028081">
    <property type="entry name" value="Leu-bd"/>
</dbReference>
<evidence type="ECO:0000259" key="4">
    <source>
        <dbReference type="Pfam" id="PF13458"/>
    </source>
</evidence>
<feature type="chain" id="PRO_5010738518" evidence="3">
    <location>
        <begin position="26"/>
        <end position="216"/>
    </location>
</feature>
<name>A0A1V1NV66_9BACT</name>
<evidence type="ECO:0000256" key="2">
    <source>
        <dbReference type="ARBA" id="ARBA00022729"/>
    </source>
</evidence>
<reference evidence="6" key="1">
    <citation type="submission" date="2012-11" db="EMBL/GenBank/DDBJ databases">
        <authorList>
            <person name="Lucero-Rivera Y.E."/>
            <person name="Tovar-Ramirez D."/>
        </authorList>
    </citation>
    <scope>NUCLEOTIDE SEQUENCE [LARGE SCALE GENOMIC DNA]</scope>
    <source>
        <strain evidence="6">Araruama</strain>
    </source>
</reference>
<feature type="signal peptide" evidence="3">
    <location>
        <begin position="1"/>
        <end position="25"/>
    </location>
</feature>
<evidence type="ECO:0000256" key="3">
    <source>
        <dbReference type="SAM" id="SignalP"/>
    </source>
</evidence>
<feature type="domain" description="Leucine-binding protein" evidence="4">
    <location>
        <begin position="28"/>
        <end position="192"/>
    </location>
</feature>